<dbReference type="AlphaFoldDB" id="A0A543J5F0"/>
<keyword evidence="1" id="KW-0472">Membrane</keyword>
<evidence type="ECO:0000313" key="2">
    <source>
        <dbReference type="EMBL" id="TQM78049.1"/>
    </source>
</evidence>
<protein>
    <submittedName>
        <fullName evidence="2">Uncharacterized protein</fullName>
    </submittedName>
</protein>
<keyword evidence="3" id="KW-1185">Reference proteome</keyword>
<keyword evidence="1" id="KW-0812">Transmembrane</keyword>
<comment type="caution">
    <text evidence="2">The sequence shown here is derived from an EMBL/GenBank/DDBJ whole genome shotgun (WGS) entry which is preliminary data.</text>
</comment>
<organism evidence="2 3">
    <name type="scientific">Saccharothrix saharensis</name>
    <dbReference type="NCBI Taxonomy" id="571190"/>
    <lineage>
        <taxon>Bacteria</taxon>
        <taxon>Bacillati</taxon>
        <taxon>Actinomycetota</taxon>
        <taxon>Actinomycetes</taxon>
        <taxon>Pseudonocardiales</taxon>
        <taxon>Pseudonocardiaceae</taxon>
        <taxon>Saccharothrix</taxon>
    </lineage>
</organism>
<feature type="transmembrane region" description="Helical" evidence="1">
    <location>
        <begin position="20"/>
        <end position="43"/>
    </location>
</feature>
<dbReference type="EMBL" id="VFPP01000001">
    <property type="protein sequence ID" value="TQM78049.1"/>
    <property type="molecule type" value="Genomic_DNA"/>
</dbReference>
<gene>
    <name evidence="2" type="ORF">FHX81_0298</name>
</gene>
<accession>A0A543J5F0</accession>
<reference evidence="2 3" key="1">
    <citation type="submission" date="2019-06" db="EMBL/GenBank/DDBJ databases">
        <title>Sequencing the genomes of 1000 actinobacteria strains.</title>
        <authorList>
            <person name="Klenk H.-P."/>
        </authorList>
    </citation>
    <scope>NUCLEOTIDE SEQUENCE [LARGE SCALE GENOMIC DNA]</scope>
    <source>
        <strain evidence="2 3">DSM 45456</strain>
    </source>
</reference>
<name>A0A543J5F0_9PSEU</name>
<evidence type="ECO:0000256" key="1">
    <source>
        <dbReference type="SAM" id="Phobius"/>
    </source>
</evidence>
<proteinExistence type="predicted"/>
<keyword evidence="1" id="KW-1133">Transmembrane helix</keyword>
<dbReference type="Proteomes" id="UP000316628">
    <property type="component" value="Unassembled WGS sequence"/>
</dbReference>
<sequence length="80" mass="8261">MLSAVAVAGVALYGVVVSGSWWLSVIIGGCGAVAVLVVVGMAVSVEHRCTHWACAEATRRSAATRSVIVDPTTRAWAVIH</sequence>
<evidence type="ECO:0000313" key="3">
    <source>
        <dbReference type="Proteomes" id="UP000316628"/>
    </source>
</evidence>